<reference evidence="3" key="1">
    <citation type="journal article" date="2019" name="Int. J. Syst. Evol. Microbiol.">
        <title>The Global Catalogue of Microorganisms (GCM) 10K type strain sequencing project: providing services to taxonomists for standard genome sequencing and annotation.</title>
        <authorList>
            <consortium name="The Broad Institute Genomics Platform"/>
            <consortium name="The Broad Institute Genome Sequencing Center for Infectious Disease"/>
            <person name="Wu L."/>
            <person name="Ma J."/>
        </authorList>
    </citation>
    <scope>NUCLEOTIDE SEQUENCE [LARGE SCALE GENOMIC DNA]</scope>
    <source>
        <strain evidence="3">KCTC 23917</strain>
    </source>
</reference>
<evidence type="ECO:0000313" key="2">
    <source>
        <dbReference type="EMBL" id="GGX38833.1"/>
    </source>
</evidence>
<name>A0ABQ2XY72_9BURK</name>
<dbReference type="RefSeq" id="WP_189356854.1">
    <property type="nucleotide sequence ID" value="NZ_BMYU01000003.1"/>
</dbReference>
<gene>
    <name evidence="2" type="ORF">GCM10010946_16440</name>
</gene>
<dbReference type="Proteomes" id="UP000653343">
    <property type="component" value="Unassembled WGS sequence"/>
</dbReference>
<sequence>MNTDHHPAVHPALIRLLLVLFAVLLLALIFYAYLRPDFLLDTVNRFMMC</sequence>
<keyword evidence="3" id="KW-1185">Reference proteome</keyword>
<comment type="caution">
    <text evidence="2">The sequence shown here is derived from an EMBL/GenBank/DDBJ whole genome shotgun (WGS) entry which is preliminary data.</text>
</comment>
<dbReference type="EMBL" id="BMYU01000003">
    <property type="protein sequence ID" value="GGX38833.1"/>
    <property type="molecule type" value="Genomic_DNA"/>
</dbReference>
<proteinExistence type="predicted"/>
<evidence type="ECO:0000313" key="3">
    <source>
        <dbReference type="Proteomes" id="UP000653343"/>
    </source>
</evidence>
<accession>A0ABQ2XY72</accession>
<keyword evidence="1" id="KW-1133">Transmembrane helix</keyword>
<keyword evidence="1" id="KW-0812">Transmembrane</keyword>
<evidence type="ECO:0000256" key="1">
    <source>
        <dbReference type="SAM" id="Phobius"/>
    </source>
</evidence>
<keyword evidence="1" id="KW-0472">Membrane</keyword>
<feature type="transmembrane region" description="Helical" evidence="1">
    <location>
        <begin position="12"/>
        <end position="34"/>
    </location>
</feature>
<protein>
    <submittedName>
        <fullName evidence="2">Uncharacterized protein</fullName>
    </submittedName>
</protein>
<organism evidence="2 3">
    <name type="scientific">Undibacterium squillarum</name>
    <dbReference type="NCBI Taxonomy" id="1131567"/>
    <lineage>
        <taxon>Bacteria</taxon>
        <taxon>Pseudomonadati</taxon>
        <taxon>Pseudomonadota</taxon>
        <taxon>Betaproteobacteria</taxon>
        <taxon>Burkholderiales</taxon>
        <taxon>Oxalobacteraceae</taxon>
        <taxon>Undibacterium</taxon>
    </lineage>
</organism>